<name>A0ABQ3HXQ1_9SPHI</name>
<feature type="transmembrane region" description="Helical" evidence="1">
    <location>
        <begin position="81"/>
        <end position="104"/>
    </location>
</feature>
<keyword evidence="1" id="KW-1133">Transmembrane helix</keyword>
<feature type="transmembrane region" description="Helical" evidence="1">
    <location>
        <begin position="12"/>
        <end position="33"/>
    </location>
</feature>
<comment type="caution">
    <text evidence="2">The sequence shown here is derived from an EMBL/GenBank/DDBJ whole genome shotgun (WGS) entry which is preliminary data.</text>
</comment>
<keyword evidence="1" id="KW-0812">Transmembrane</keyword>
<keyword evidence="3" id="KW-1185">Reference proteome</keyword>
<dbReference type="EMBL" id="BNAF01000007">
    <property type="protein sequence ID" value="GHE38154.1"/>
    <property type="molecule type" value="Genomic_DNA"/>
</dbReference>
<evidence type="ECO:0000313" key="2">
    <source>
        <dbReference type="EMBL" id="GHE38154.1"/>
    </source>
</evidence>
<evidence type="ECO:0000256" key="1">
    <source>
        <dbReference type="SAM" id="Phobius"/>
    </source>
</evidence>
<protein>
    <submittedName>
        <fullName evidence="2">Uncharacterized protein</fullName>
    </submittedName>
</protein>
<evidence type="ECO:0000313" key="3">
    <source>
        <dbReference type="Proteomes" id="UP000620550"/>
    </source>
</evidence>
<sequence>MTSSKNHTISKIAAKAVLRIVVILIALPVILYFTHPKSMASQVSFTNVWSIVAPILLLLSFLVLLITVLREKYAKLEWNWLLALSGIFLCLYLIMFSIKVLSIFN</sequence>
<gene>
    <name evidence="2" type="ORF">GCM10017764_21910</name>
</gene>
<reference evidence="3" key="1">
    <citation type="journal article" date="2019" name="Int. J. Syst. Evol. Microbiol.">
        <title>The Global Catalogue of Microorganisms (GCM) 10K type strain sequencing project: providing services to taxonomists for standard genome sequencing and annotation.</title>
        <authorList>
            <consortium name="The Broad Institute Genomics Platform"/>
            <consortium name="The Broad Institute Genome Sequencing Center for Infectious Disease"/>
            <person name="Wu L."/>
            <person name="Ma J."/>
        </authorList>
    </citation>
    <scope>NUCLEOTIDE SEQUENCE [LARGE SCALE GENOMIC DNA]</scope>
    <source>
        <strain evidence="3">CGMCC 1.12966</strain>
    </source>
</reference>
<proteinExistence type="predicted"/>
<dbReference type="RefSeq" id="WP_189626693.1">
    <property type="nucleotide sequence ID" value="NZ_BNAF01000007.1"/>
</dbReference>
<accession>A0ABQ3HXQ1</accession>
<feature type="transmembrane region" description="Helical" evidence="1">
    <location>
        <begin position="48"/>
        <end position="69"/>
    </location>
</feature>
<dbReference type="Proteomes" id="UP000620550">
    <property type="component" value="Unassembled WGS sequence"/>
</dbReference>
<organism evidence="2 3">
    <name type="scientific">Sphingobacterium griseoflavum</name>
    <dbReference type="NCBI Taxonomy" id="1474952"/>
    <lineage>
        <taxon>Bacteria</taxon>
        <taxon>Pseudomonadati</taxon>
        <taxon>Bacteroidota</taxon>
        <taxon>Sphingobacteriia</taxon>
        <taxon>Sphingobacteriales</taxon>
        <taxon>Sphingobacteriaceae</taxon>
        <taxon>Sphingobacterium</taxon>
    </lineage>
</organism>
<keyword evidence="1" id="KW-0472">Membrane</keyword>